<dbReference type="PANTHER" id="PTHR11709:SF394">
    <property type="entry name" value="FI03373P-RELATED"/>
    <property type="match status" value="1"/>
</dbReference>
<keyword evidence="5" id="KW-0732">Signal</keyword>
<keyword evidence="4" id="KW-0186">Copper</keyword>
<evidence type="ECO:0000256" key="3">
    <source>
        <dbReference type="ARBA" id="ARBA00023002"/>
    </source>
</evidence>
<keyword evidence="3" id="KW-0560">Oxidoreductase</keyword>
<dbReference type="CDD" id="cd13858">
    <property type="entry name" value="CuRO_1_tcLCC2_insect_like"/>
    <property type="match status" value="1"/>
</dbReference>
<feature type="domain" description="Plastocyanin-like" evidence="6">
    <location>
        <begin position="109"/>
        <end position="231"/>
    </location>
</feature>
<name>A0ABN7T164_OIKDI</name>
<feature type="signal peptide" evidence="5">
    <location>
        <begin position="1"/>
        <end position="16"/>
    </location>
</feature>
<dbReference type="InterPro" id="IPR011707">
    <property type="entry name" value="Cu-oxidase-like_N"/>
</dbReference>
<feature type="chain" id="PRO_5047239617" evidence="5">
    <location>
        <begin position="17"/>
        <end position="246"/>
    </location>
</feature>
<dbReference type="InterPro" id="IPR008972">
    <property type="entry name" value="Cupredoxin"/>
</dbReference>
<protein>
    <submittedName>
        <fullName evidence="7">Oidioi.mRNA.OKI2018_I69.chr2.g4439.t2.cds</fullName>
    </submittedName>
</protein>
<accession>A0ABN7T164</accession>
<dbReference type="Gene3D" id="2.60.40.420">
    <property type="entry name" value="Cupredoxins - blue copper proteins"/>
    <property type="match status" value="1"/>
</dbReference>
<dbReference type="PANTHER" id="PTHR11709">
    <property type="entry name" value="MULTI-COPPER OXIDASE"/>
    <property type="match status" value="1"/>
</dbReference>
<reference evidence="7 8" key="1">
    <citation type="submission" date="2021-04" db="EMBL/GenBank/DDBJ databases">
        <authorList>
            <person name="Bliznina A."/>
        </authorList>
    </citation>
    <scope>NUCLEOTIDE SEQUENCE [LARGE SCALE GENOMIC DNA]</scope>
</reference>
<gene>
    <name evidence="7" type="ORF">OKIOD_LOCUS13204</name>
</gene>
<dbReference type="SUPFAM" id="SSF49503">
    <property type="entry name" value="Cupredoxins"/>
    <property type="match status" value="1"/>
</dbReference>
<dbReference type="Proteomes" id="UP001158576">
    <property type="component" value="Chromosome 2"/>
</dbReference>
<organism evidence="7 8">
    <name type="scientific">Oikopleura dioica</name>
    <name type="common">Tunicate</name>
    <dbReference type="NCBI Taxonomy" id="34765"/>
    <lineage>
        <taxon>Eukaryota</taxon>
        <taxon>Metazoa</taxon>
        <taxon>Chordata</taxon>
        <taxon>Tunicata</taxon>
        <taxon>Appendicularia</taxon>
        <taxon>Copelata</taxon>
        <taxon>Oikopleuridae</taxon>
        <taxon>Oikopleura</taxon>
    </lineage>
</organism>
<evidence type="ECO:0000256" key="5">
    <source>
        <dbReference type="SAM" id="SignalP"/>
    </source>
</evidence>
<evidence type="ECO:0000256" key="1">
    <source>
        <dbReference type="ARBA" id="ARBA00010609"/>
    </source>
</evidence>
<dbReference type="EMBL" id="OU015567">
    <property type="protein sequence ID" value="CAG5109980.1"/>
    <property type="molecule type" value="Genomic_DNA"/>
</dbReference>
<sequence>MILIFLLPLFQAEIICEYDEPCLRACTDSVCEYFWNIEHRYSQTWRTSDFGEKRSYPKGAMRDFPLSWNSTKKNFDIFQEGINVGINDVIDENGRAKNPLDELEKLLLLDGQQMRKVITINGQVPGPNIVVNKGALVKITVKSTLHEESCKSFDSLHYLTFPAVSLHWHGLHQYDNYWNDGAAMFSQCPVDAFNSFTYVMKAENAGTHWYHSHYIIQRADGLHGAFIILDKGSLLNKQSLRLPLWS</sequence>
<evidence type="ECO:0000313" key="8">
    <source>
        <dbReference type="Proteomes" id="UP001158576"/>
    </source>
</evidence>
<evidence type="ECO:0000256" key="4">
    <source>
        <dbReference type="ARBA" id="ARBA00023008"/>
    </source>
</evidence>
<evidence type="ECO:0000259" key="6">
    <source>
        <dbReference type="Pfam" id="PF07732"/>
    </source>
</evidence>
<evidence type="ECO:0000256" key="2">
    <source>
        <dbReference type="ARBA" id="ARBA00022723"/>
    </source>
</evidence>
<keyword evidence="8" id="KW-1185">Reference proteome</keyword>
<keyword evidence="2" id="KW-0479">Metal-binding</keyword>
<dbReference type="InterPro" id="IPR045087">
    <property type="entry name" value="Cu-oxidase_fam"/>
</dbReference>
<proteinExistence type="inferred from homology"/>
<evidence type="ECO:0000313" key="7">
    <source>
        <dbReference type="EMBL" id="CAG5109980.1"/>
    </source>
</evidence>
<comment type="similarity">
    <text evidence="1">Belongs to the multicopper oxidase family.</text>
</comment>
<dbReference type="Pfam" id="PF07732">
    <property type="entry name" value="Cu-oxidase_3"/>
    <property type="match status" value="1"/>
</dbReference>